<sequence length="159" mass="17468">MAAIPSLPATLSPPLSGRDAVADALYRLILGLDSNDKDLFDSAITDDMAFTVNGKTTQGREAIHSELFGRIGKLDTTHHITNLRINILDGEKKASLTAIALAQHYNEGKGMAPEQPYLLIGSLYRIELVKGESDGQWRVEKFDMKTNWAQGEWSILLGN</sequence>
<dbReference type="Pfam" id="PF13577">
    <property type="entry name" value="SnoaL_4"/>
    <property type="match status" value="1"/>
</dbReference>
<comment type="caution">
    <text evidence="2">The sequence shown here is derived from an EMBL/GenBank/DDBJ whole genome shotgun (WGS) entry which is preliminary data.</text>
</comment>
<evidence type="ECO:0000313" key="2">
    <source>
        <dbReference type="EMBL" id="TPX18650.1"/>
    </source>
</evidence>
<organism evidence="2 3">
    <name type="scientific">Thyridium curvatum</name>
    <dbReference type="NCBI Taxonomy" id="1093900"/>
    <lineage>
        <taxon>Eukaryota</taxon>
        <taxon>Fungi</taxon>
        <taxon>Dikarya</taxon>
        <taxon>Ascomycota</taxon>
        <taxon>Pezizomycotina</taxon>
        <taxon>Sordariomycetes</taxon>
        <taxon>Sordariomycetidae</taxon>
        <taxon>Thyridiales</taxon>
        <taxon>Thyridiaceae</taxon>
        <taxon>Thyridium</taxon>
    </lineage>
</organism>
<dbReference type="EMBL" id="SKBQ01000010">
    <property type="protein sequence ID" value="TPX18650.1"/>
    <property type="molecule type" value="Genomic_DNA"/>
</dbReference>
<protein>
    <recommendedName>
        <fullName evidence="1">SnoaL-like domain-containing protein</fullName>
    </recommendedName>
</protein>
<reference evidence="2 3" key="1">
    <citation type="submission" date="2019-06" db="EMBL/GenBank/DDBJ databases">
        <title>Draft genome sequence of the filamentous fungus Phialemoniopsis curvata isolated from diesel fuel.</title>
        <authorList>
            <person name="Varaljay V.A."/>
            <person name="Lyon W.J."/>
            <person name="Crouch A.L."/>
            <person name="Drake C.E."/>
            <person name="Hollomon J.M."/>
            <person name="Nadeau L.J."/>
            <person name="Nunn H.S."/>
            <person name="Stevenson B.S."/>
            <person name="Bojanowski C.L."/>
            <person name="Crookes-Goodson W.J."/>
        </authorList>
    </citation>
    <scope>NUCLEOTIDE SEQUENCE [LARGE SCALE GENOMIC DNA]</scope>
    <source>
        <strain evidence="2 3">D216</strain>
    </source>
</reference>
<evidence type="ECO:0000313" key="3">
    <source>
        <dbReference type="Proteomes" id="UP000319257"/>
    </source>
</evidence>
<keyword evidence="3" id="KW-1185">Reference proteome</keyword>
<dbReference type="Gene3D" id="3.10.450.50">
    <property type="match status" value="1"/>
</dbReference>
<accession>A0A507BPG9</accession>
<name>A0A507BPG9_9PEZI</name>
<proteinExistence type="predicted"/>
<dbReference type="RefSeq" id="XP_031000361.1">
    <property type="nucleotide sequence ID" value="XM_031136704.1"/>
</dbReference>
<dbReference type="InParanoid" id="A0A507BPG9"/>
<dbReference type="SUPFAM" id="SSF54427">
    <property type="entry name" value="NTF2-like"/>
    <property type="match status" value="1"/>
</dbReference>
<feature type="domain" description="SnoaL-like" evidence="1">
    <location>
        <begin position="15"/>
        <end position="142"/>
    </location>
</feature>
<dbReference type="InterPro" id="IPR037401">
    <property type="entry name" value="SnoaL-like"/>
</dbReference>
<dbReference type="OrthoDB" id="2148716at2759"/>
<dbReference type="Proteomes" id="UP000319257">
    <property type="component" value="Unassembled WGS sequence"/>
</dbReference>
<dbReference type="AlphaFoldDB" id="A0A507BPG9"/>
<dbReference type="STRING" id="1093900.A0A507BPG9"/>
<dbReference type="InterPro" id="IPR032710">
    <property type="entry name" value="NTF2-like_dom_sf"/>
</dbReference>
<gene>
    <name evidence="2" type="ORF">E0L32_002507</name>
</gene>
<evidence type="ECO:0000259" key="1">
    <source>
        <dbReference type="Pfam" id="PF13577"/>
    </source>
</evidence>
<dbReference type="GeneID" id="41969954"/>